<accession>A0A645AAU1</accession>
<dbReference type="EMBL" id="VSSQ01012785">
    <property type="protein sequence ID" value="MPM50036.1"/>
    <property type="molecule type" value="Genomic_DNA"/>
</dbReference>
<gene>
    <name evidence="1" type="ORF">SDC9_96770</name>
</gene>
<comment type="caution">
    <text evidence="1">The sequence shown here is derived from an EMBL/GenBank/DDBJ whole genome shotgun (WGS) entry which is preliminary data.</text>
</comment>
<reference evidence="1" key="1">
    <citation type="submission" date="2019-08" db="EMBL/GenBank/DDBJ databases">
        <authorList>
            <person name="Kucharzyk K."/>
            <person name="Murdoch R.W."/>
            <person name="Higgins S."/>
            <person name="Loffler F."/>
        </authorList>
    </citation>
    <scope>NUCLEOTIDE SEQUENCE</scope>
</reference>
<evidence type="ECO:0000313" key="1">
    <source>
        <dbReference type="EMBL" id="MPM50036.1"/>
    </source>
</evidence>
<proteinExistence type="predicted"/>
<sequence length="339" mass="35771">MGETADQFPVLDLSWSRAGLCQGDDLAEVLLLADVAGNMLAAREPGGPGGEQASLVGLGRGNNTVGGHQDRTIEGFELLLLHPPRVAVVAVEVWILLESRIVVGGKHLGVCVYIDSGSLCLLKQHLQISEVVTADQDAGVLADSKLDLGDLGMTVGAGIGGIEQRHACNTPFTGLKGKGHQLIDALDFKQVRKSLLDESIQFFVLIDQVVGMLGVCTNALQTVGDQLLEAAHILIALSENPNRLGELCIGGNVSVIEQSSSTEIILVSKLSKQLLLGCNGEQNTFHYLVIIKVGVGNGLEEIVGDNVVYILVNLLSLGTESGGNLAQALGYPDHQIHQI</sequence>
<protein>
    <submittedName>
        <fullName evidence="1">Uncharacterized protein</fullName>
    </submittedName>
</protein>
<name>A0A645AAU1_9ZZZZ</name>
<dbReference type="AlphaFoldDB" id="A0A645AAU1"/>
<organism evidence="1">
    <name type="scientific">bioreactor metagenome</name>
    <dbReference type="NCBI Taxonomy" id="1076179"/>
    <lineage>
        <taxon>unclassified sequences</taxon>
        <taxon>metagenomes</taxon>
        <taxon>ecological metagenomes</taxon>
    </lineage>
</organism>